<reference evidence="1 2" key="1">
    <citation type="submission" date="2016-06" db="EMBL/GenBank/DDBJ databases">
        <title>Evolution of pathogenesis and genome organization in the Tremellales.</title>
        <authorList>
            <person name="Cuomo C."/>
            <person name="Litvintseva A."/>
            <person name="Heitman J."/>
            <person name="Chen Y."/>
            <person name="Sun S."/>
            <person name="Springer D."/>
            <person name="Dromer F."/>
            <person name="Young S."/>
            <person name="Zeng Q."/>
            <person name="Chapman S."/>
            <person name="Gujja S."/>
            <person name="Saif S."/>
            <person name="Birren B."/>
        </authorList>
    </citation>
    <scope>NUCLEOTIDE SEQUENCE [LARGE SCALE GENOMIC DNA]</scope>
    <source>
        <strain evidence="1 2">CBS 6273</strain>
    </source>
</reference>
<accession>A0A1E3J4B6</accession>
<dbReference type="OrthoDB" id="10365984at2759"/>
<dbReference type="Proteomes" id="UP000095149">
    <property type="component" value="Unassembled WGS sequence"/>
</dbReference>
<gene>
    <name evidence="1" type="ORF">I350_08401</name>
</gene>
<evidence type="ECO:0000313" key="1">
    <source>
        <dbReference type="EMBL" id="ODN95683.1"/>
    </source>
</evidence>
<name>A0A1E3J4B6_9TREE</name>
<sequence>MLMTHSVTLRDMLQTVSSPVPDDGASPQRKIPFADPEIEHSSAIALFLSATELEPLLPKVSSFAHSLIPTLEWTLRFARKWDCPIALRVIEDWLCALACNPIISPIIYHPLDLFVLSSLNQMPIPASMVIQHFKPHKSQHPKSPQDCPQYSIANALRRWGGLGCADELSPRNLERRAWESIQGDFLWALHHCRMGIADAMLRAKVFLRLIGDERWSFKAAGINGDVRPSLPSTPDPGRAPSIHRQWDDIHCDTVLISSDNVKFFIDSYAFRGQSSRINDLYKEAMASSHSPQSPTEVALTGPHGESSGAIAVFLSALNIEPITDVLKTHKATFISFFSGALRFARQYECRMILRVMEDWLCSMALNSDEGHGVFQPLDCFVLAAQNDMTLAASMLLEHYRPHAHPANDKASASAAAVNCRSAVMSTDENNTQTPQPPRWGRLACQCKLNIGHLQKEAWEEIPGKYPWALMKTEDKEQGQARSKAFSDLLGGGKWHFDTSFNATVQFSPPRYAEAYRSIV</sequence>
<protein>
    <submittedName>
        <fullName evidence="1">Uncharacterized protein</fullName>
    </submittedName>
</protein>
<dbReference type="AlphaFoldDB" id="A0A1E3J4B6"/>
<dbReference type="EMBL" id="MEKH01000016">
    <property type="protein sequence ID" value="ODN95683.1"/>
    <property type="molecule type" value="Genomic_DNA"/>
</dbReference>
<proteinExistence type="predicted"/>
<evidence type="ECO:0000313" key="2">
    <source>
        <dbReference type="Proteomes" id="UP000095149"/>
    </source>
</evidence>
<organism evidence="1 2">
    <name type="scientific">Cryptococcus amylolentus CBS 6273</name>
    <dbReference type="NCBI Taxonomy" id="1296118"/>
    <lineage>
        <taxon>Eukaryota</taxon>
        <taxon>Fungi</taxon>
        <taxon>Dikarya</taxon>
        <taxon>Basidiomycota</taxon>
        <taxon>Agaricomycotina</taxon>
        <taxon>Tremellomycetes</taxon>
        <taxon>Tremellales</taxon>
        <taxon>Cryptococcaceae</taxon>
        <taxon>Cryptococcus</taxon>
    </lineage>
</organism>
<comment type="caution">
    <text evidence="1">The sequence shown here is derived from an EMBL/GenBank/DDBJ whole genome shotgun (WGS) entry which is preliminary data.</text>
</comment>